<dbReference type="Gene3D" id="1.25.40.20">
    <property type="entry name" value="Ankyrin repeat-containing domain"/>
    <property type="match status" value="1"/>
</dbReference>
<dbReference type="SUPFAM" id="SSF48403">
    <property type="entry name" value="Ankyrin repeat"/>
    <property type="match status" value="1"/>
</dbReference>
<dbReference type="Pfam" id="PF00023">
    <property type="entry name" value="Ank"/>
    <property type="match status" value="1"/>
</dbReference>
<evidence type="ECO:0000256" key="1">
    <source>
        <dbReference type="ARBA" id="ARBA00004240"/>
    </source>
</evidence>
<comment type="similarity">
    <text evidence="2">Belongs to the ANKLE2 family.</text>
</comment>
<feature type="region of interest" description="Disordered" evidence="8">
    <location>
        <begin position="52"/>
        <end position="90"/>
    </location>
</feature>
<feature type="repeat" description="ANK" evidence="7">
    <location>
        <begin position="299"/>
        <end position="322"/>
    </location>
</feature>
<feature type="compositionally biased region" description="Low complexity" evidence="8">
    <location>
        <begin position="694"/>
        <end position="704"/>
    </location>
</feature>
<protein>
    <submittedName>
        <fullName evidence="11">Ankyrin repeat and LEM domain-containing protein 2-like isoform X1</fullName>
    </submittedName>
</protein>
<feature type="compositionally biased region" description="Polar residues" evidence="8">
    <location>
        <begin position="718"/>
        <end position="735"/>
    </location>
</feature>
<feature type="domain" description="LEM" evidence="9">
    <location>
        <begin position="5"/>
        <end position="49"/>
    </location>
</feature>
<keyword evidence="4" id="KW-0256">Endoplasmic reticulum</keyword>
<keyword evidence="10" id="KW-1185">Reference proteome</keyword>
<keyword evidence="3" id="KW-0132">Cell division</keyword>
<dbReference type="InterPro" id="IPR011015">
    <property type="entry name" value="LEM/LEM-like_dom_sf"/>
</dbReference>
<dbReference type="PROSITE" id="PS50297">
    <property type="entry name" value="ANK_REP_REGION"/>
    <property type="match status" value="1"/>
</dbReference>
<dbReference type="InterPro" id="IPR003887">
    <property type="entry name" value="LEM_dom"/>
</dbReference>
<dbReference type="SMART" id="SM00540">
    <property type="entry name" value="LEM"/>
    <property type="match status" value="1"/>
</dbReference>
<dbReference type="GO" id="GO:0051721">
    <property type="term" value="F:protein phosphatase 2A binding"/>
    <property type="evidence" value="ECO:0007669"/>
    <property type="project" value="TreeGrafter"/>
</dbReference>
<dbReference type="GeneID" id="110979795"/>
<dbReference type="GO" id="GO:0051301">
    <property type="term" value="P:cell division"/>
    <property type="evidence" value="ECO:0007669"/>
    <property type="project" value="UniProtKB-KW"/>
</dbReference>
<comment type="subcellular location">
    <subcellularLocation>
        <location evidence="1">Endoplasmic reticulum</location>
    </subcellularLocation>
</comment>
<reference evidence="11" key="1">
    <citation type="submission" date="2025-08" db="UniProtKB">
        <authorList>
            <consortium name="RefSeq"/>
        </authorList>
    </citation>
    <scope>IDENTIFICATION</scope>
</reference>
<evidence type="ECO:0000313" key="11">
    <source>
        <dbReference type="RefSeq" id="XP_022091550.1"/>
    </source>
</evidence>
<evidence type="ECO:0000256" key="5">
    <source>
        <dbReference type="ARBA" id="ARBA00023043"/>
    </source>
</evidence>
<feature type="region of interest" description="Disordered" evidence="8">
    <location>
        <begin position="606"/>
        <end position="739"/>
    </location>
</feature>
<gene>
    <name evidence="11" type="primary">LOC110979795</name>
</gene>
<sequence length="1046" mass="114228">MDAILQRLAKLTEDELRAELRGCGLKPIPITKTTRALVQRCLAKHLWQLQGGGVPEEGERDSSAEKKEETGGGDSVTEPGEQNSPTKSAGGTVLSYFAVCIPPKNESSSAGGDDVDSSQGTGNSDEILIFQDRKEALNIAKKNKGARFKVFKTKEEAESFAKSNQDLSTPKPAMEPMLSQSLAEKPVSSFRSVKTQDLVILRRTIEANDAAKFKELVWSNPRYLINAGDCPTVLQEGSRYNALHVAAKENRPEICAQILATICDSAYILMMYPNDPEDTIVSRKDYLADLYLNSPDKGNAETPLHFACKFGNAKVVEILINHPQCDKTLKNGDGQTGSEIVCSRSSLSGTALRQLQKTISDILHENYYVPVYRSEGNCTPPVIGEPWSPDLSDHQSSPLFHTRPAGAESPINAVLSLQAYAGPMSPAEAGCFRRNLQTPPSMERKRVGRIRRADGEKGVERIGRELASKMKVSWAEYWSFLDAFVDLASPQGLQKLEKYLAARYTGIHEDVGTQESTVKQEQTCSTVSPGAVMKVLAGDFEKVSIDSAEDDRVGTDCTKEMRTCGDGQDQPSCFGMDCERAREGRTESQAELGSNDMPADSIEKGKEVADTNDGMSHLHKKTSKVGNAEKLMMESEPDRQPDEACSESLENSRSLSDTMNGNRRPDEACSESQENSRPSSDTVNGNRRPDEACSESQENSRSSSDMVIGNRRPDEACSESQENSRSSTDTVNGNRRPQDPLRMLAETETTSTNANCQETVAEECEQLPGVVAEPGGSDSCQKGSDVVDVVCQSEISSKSEVSVNNQVKTDGNPDLPVGDTTGTSCIMSAKEDYDSTQRQNGDIHDQGSLSTSGLGDCHPRTAEKKNVSLKTETVACREPEKDKTISGNGDGNADIFRTPKMVSSRRAVSNAPSGGLGNVGFILGPQPTRTDLHVWRALAEVEVPDNFPCIRQWKQFVSSVPCETRDRWPTPSRAISSRLPLSRPSQTPSPRQLRAFFDSSPLVLRARHLSEPTHHSSELAPSLRLRQAQFNQADSPGDPRTRLFQG</sequence>
<dbReference type="GO" id="GO:0031468">
    <property type="term" value="P:nuclear membrane reassembly"/>
    <property type="evidence" value="ECO:0007669"/>
    <property type="project" value="UniProtKB-ARBA"/>
</dbReference>
<dbReference type="SMART" id="SM00248">
    <property type="entry name" value="ANK"/>
    <property type="match status" value="2"/>
</dbReference>
<accession>A0A8B7YGM4</accession>
<dbReference type="CTD" id="23141"/>
<feature type="compositionally biased region" description="Polar residues" evidence="8">
    <location>
        <begin position="670"/>
        <end position="685"/>
    </location>
</feature>
<evidence type="ECO:0000256" key="3">
    <source>
        <dbReference type="ARBA" id="ARBA00022618"/>
    </source>
</evidence>
<keyword evidence="6" id="KW-0131">Cell cycle</keyword>
<dbReference type="GO" id="GO:0007399">
    <property type="term" value="P:nervous system development"/>
    <property type="evidence" value="ECO:0007669"/>
    <property type="project" value="UniProtKB-ARBA"/>
</dbReference>
<dbReference type="InterPro" id="IPR056237">
    <property type="entry name" value="ANKLE2_3rd"/>
</dbReference>
<feature type="compositionally biased region" description="Polar residues" evidence="8">
    <location>
        <begin position="80"/>
        <end position="89"/>
    </location>
</feature>
<evidence type="ECO:0000256" key="4">
    <source>
        <dbReference type="ARBA" id="ARBA00022824"/>
    </source>
</evidence>
<evidence type="ECO:0000259" key="9">
    <source>
        <dbReference type="PROSITE" id="PS50954"/>
    </source>
</evidence>
<dbReference type="SUPFAM" id="SSF63451">
    <property type="entry name" value="LEM domain"/>
    <property type="match status" value="1"/>
</dbReference>
<keyword evidence="5 7" id="KW-0040">ANK repeat</keyword>
<evidence type="ECO:0000256" key="6">
    <source>
        <dbReference type="ARBA" id="ARBA00023306"/>
    </source>
</evidence>
<dbReference type="AlphaFoldDB" id="A0A8B7YGM4"/>
<dbReference type="KEGG" id="aplc:110979795"/>
<dbReference type="InterPro" id="IPR036770">
    <property type="entry name" value="Ankyrin_rpt-contain_sf"/>
</dbReference>
<dbReference type="RefSeq" id="XP_022091550.1">
    <property type="nucleotide sequence ID" value="XM_022235858.1"/>
</dbReference>
<dbReference type="Pfam" id="PF24567">
    <property type="entry name" value="ANKLE2_3rd"/>
    <property type="match status" value="1"/>
</dbReference>
<dbReference type="PROSITE" id="PS50088">
    <property type="entry name" value="ANK_REPEAT"/>
    <property type="match status" value="1"/>
</dbReference>
<feature type="compositionally biased region" description="Basic and acidic residues" evidence="8">
    <location>
        <begin position="60"/>
        <end position="70"/>
    </location>
</feature>
<dbReference type="GO" id="GO:0005783">
    <property type="term" value="C:endoplasmic reticulum"/>
    <property type="evidence" value="ECO:0007669"/>
    <property type="project" value="UniProtKB-SubCell"/>
</dbReference>
<dbReference type="PANTHER" id="PTHR12349:SF4">
    <property type="entry name" value="ANKYRIN REPEAT AND LEM DOMAIN-CONTAINING PROTEIN 2"/>
    <property type="match status" value="1"/>
</dbReference>
<dbReference type="Gene3D" id="1.10.720.40">
    <property type="match status" value="1"/>
</dbReference>
<dbReference type="InterPro" id="IPR002110">
    <property type="entry name" value="Ankyrin_rpt"/>
</dbReference>
<dbReference type="FunFam" id="1.25.40.20:FF:000072">
    <property type="entry name" value="Ankyrin repeat and LEM domain containing 2"/>
    <property type="match status" value="1"/>
</dbReference>
<feature type="region of interest" description="Disordered" evidence="8">
    <location>
        <begin position="963"/>
        <end position="992"/>
    </location>
</feature>
<proteinExistence type="inferred from homology"/>
<evidence type="ECO:0000256" key="2">
    <source>
        <dbReference type="ARBA" id="ARBA00007597"/>
    </source>
</evidence>
<dbReference type="PANTHER" id="PTHR12349">
    <property type="entry name" value="ANKYRIN REPEAT AND LEM DOMAIN-CONTAINING PROTEIN 2"/>
    <property type="match status" value="1"/>
</dbReference>
<feature type="region of interest" description="Disordered" evidence="8">
    <location>
        <begin position="832"/>
        <end position="860"/>
    </location>
</feature>
<feature type="compositionally biased region" description="Basic and acidic residues" evidence="8">
    <location>
        <begin position="832"/>
        <end position="845"/>
    </location>
</feature>
<evidence type="ECO:0000256" key="7">
    <source>
        <dbReference type="PROSITE-ProRule" id="PRU00023"/>
    </source>
</evidence>
<organism evidence="10 11">
    <name type="scientific">Acanthaster planci</name>
    <name type="common">Crown-of-thorns starfish</name>
    <dbReference type="NCBI Taxonomy" id="133434"/>
    <lineage>
        <taxon>Eukaryota</taxon>
        <taxon>Metazoa</taxon>
        <taxon>Echinodermata</taxon>
        <taxon>Eleutherozoa</taxon>
        <taxon>Asterozoa</taxon>
        <taxon>Asteroidea</taxon>
        <taxon>Valvatacea</taxon>
        <taxon>Valvatida</taxon>
        <taxon>Acanthasteridae</taxon>
        <taxon>Acanthaster</taxon>
    </lineage>
</organism>
<feature type="compositionally biased region" description="Basic and acidic residues" evidence="8">
    <location>
        <begin position="631"/>
        <end position="642"/>
    </location>
</feature>
<evidence type="ECO:0000256" key="8">
    <source>
        <dbReference type="SAM" id="MobiDB-lite"/>
    </source>
</evidence>
<feature type="compositionally biased region" description="Polar residues" evidence="8">
    <location>
        <begin position="648"/>
        <end position="661"/>
    </location>
</feature>
<dbReference type="Pfam" id="PF03020">
    <property type="entry name" value="LEM"/>
    <property type="match status" value="1"/>
</dbReference>
<evidence type="ECO:0000313" key="10">
    <source>
        <dbReference type="Proteomes" id="UP000694845"/>
    </source>
</evidence>
<dbReference type="Proteomes" id="UP000694845">
    <property type="component" value="Unplaced"/>
</dbReference>
<dbReference type="OrthoDB" id="7446186at2759"/>
<dbReference type="PROSITE" id="PS50954">
    <property type="entry name" value="LEM"/>
    <property type="match status" value="1"/>
</dbReference>
<name>A0A8B7YGM4_ACAPL</name>